<protein>
    <submittedName>
        <fullName evidence="2">Uncharacterized protein</fullName>
    </submittedName>
</protein>
<dbReference type="AlphaFoldDB" id="A0A1T5BMH8"/>
<dbReference type="RefSeq" id="WP_139384262.1">
    <property type="nucleotide sequence ID" value="NZ_FUYX01000002.1"/>
</dbReference>
<keyword evidence="1" id="KW-0732">Signal</keyword>
<organism evidence="2 3">
    <name type="scientific">Bosea thiooxidans</name>
    <dbReference type="NCBI Taxonomy" id="53254"/>
    <lineage>
        <taxon>Bacteria</taxon>
        <taxon>Pseudomonadati</taxon>
        <taxon>Pseudomonadota</taxon>
        <taxon>Alphaproteobacteria</taxon>
        <taxon>Hyphomicrobiales</taxon>
        <taxon>Boseaceae</taxon>
        <taxon>Bosea</taxon>
    </lineage>
</organism>
<name>A0A1T5BMH8_9HYPH</name>
<accession>A0A1T5BMH8</accession>
<feature type="signal peptide" evidence="1">
    <location>
        <begin position="1"/>
        <end position="22"/>
    </location>
</feature>
<proteinExistence type="predicted"/>
<evidence type="ECO:0000313" key="2">
    <source>
        <dbReference type="EMBL" id="SKB48462.1"/>
    </source>
</evidence>
<evidence type="ECO:0000313" key="3">
    <source>
        <dbReference type="Proteomes" id="UP000190130"/>
    </source>
</evidence>
<dbReference type="Proteomes" id="UP000190130">
    <property type="component" value="Unassembled WGS sequence"/>
</dbReference>
<evidence type="ECO:0000256" key="1">
    <source>
        <dbReference type="SAM" id="SignalP"/>
    </source>
</evidence>
<reference evidence="2 3" key="1">
    <citation type="submission" date="2017-02" db="EMBL/GenBank/DDBJ databases">
        <authorList>
            <person name="Peterson S.W."/>
        </authorList>
    </citation>
    <scope>NUCLEOTIDE SEQUENCE [LARGE SCALE GENOMIC DNA]</scope>
    <source>
        <strain evidence="2 3">DSM 9653</strain>
    </source>
</reference>
<sequence length="109" mass="11416">MKVLARVFLASSLVLMGAPASAQTADGKWAGKIENGASVEIEIASNTVQSYAFRGKPVKVWNSRSSGNEITFTAGNAGTVILKTGNGKTLNYAYSDTYGGAARAILTKR</sequence>
<gene>
    <name evidence="2" type="ORF">SAMN05660750_00914</name>
</gene>
<feature type="chain" id="PRO_5012662314" evidence="1">
    <location>
        <begin position="23"/>
        <end position="109"/>
    </location>
</feature>
<dbReference type="EMBL" id="FUYX01000002">
    <property type="protein sequence ID" value="SKB48462.1"/>
    <property type="molecule type" value="Genomic_DNA"/>
</dbReference>